<proteinExistence type="predicted"/>
<dbReference type="AlphaFoldDB" id="T1JHJ3"/>
<dbReference type="EnsemblMetazoa" id="SMAR013324-RA">
    <property type="protein sequence ID" value="SMAR013324-PA"/>
    <property type="gene ID" value="SMAR013324"/>
</dbReference>
<reference evidence="1" key="2">
    <citation type="submission" date="2015-02" db="UniProtKB">
        <authorList>
            <consortium name="EnsemblMetazoa"/>
        </authorList>
    </citation>
    <scope>IDENTIFICATION</scope>
</reference>
<dbReference type="Proteomes" id="UP000014500">
    <property type="component" value="Unassembled WGS sequence"/>
</dbReference>
<dbReference type="EMBL" id="AFFK01020353">
    <property type="status" value="NOT_ANNOTATED_CDS"/>
    <property type="molecule type" value="Genomic_DNA"/>
</dbReference>
<name>T1JHJ3_STRMM</name>
<sequence>MSARTLHRPYFNFPVRDVWPHRSAKMTVSYQSWYLLFKRCFRRLPVHVKTDSPISTSKLSGNTSKKS</sequence>
<dbReference type="HOGENOM" id="CLU_2815664_0_0_1"/>
<accession>T1JHJ3</accession>
<keyword evidence="2" id="KW-1185">Reference proteome</keyword>
<organism evidence="1 2">
    <name type="scientific">Strigamia maritima</name>
    <name type="common">European centipede</name>
    <name type="synonym">Geophilus maritimus</name>
    <dbReference type="NCBI Taxonomy" id="126957"/>
    <lineage>
        <taxon>Eukaryota</taxon>
        <taxon>Metazoa</taxon>
        <taxon>Ecdysozoa</taxon>
        <taxon>Arthropoda</taxon>
        <taxon>Myriapoda</taxon>
        <taxon>Chilopoda</taxon>
        <taxon>Pleurostigmophora</taxon>
        <taxon>Geophilomorpha</taxon>
        <taxon>Linotaeniidae</taxon>
        <taxon>Strigamia</taxon>
    </lineage>
</organism>
<protein>
    <submittedName>
        <fullName evidence="1">Uncharacterized protein</fullName>
    </submittedName>
</protein>
<reference evidence="2" key="1">
    <citation type="submission" date="2011-05" db="EMBL/GenBank/DDBJ databases">
        <authorList>
            <person name="Richards S.R."/>
            <person name="Qu J."/>
            <person name="Jiang H."/>
            <person name="Jhangiani S.N."/>
            <person name="Agravi P."/>
            <person name="Goodspeed R."/>
            <person name="Gross S."/>
            <person name="Mandapat C."/>
            <person name="Jackson L."/>
            <person name="Mathew T."/>
            <person name="Pu L."/>
            <person name="Thornton R."/>
            <person name="Saada N."/>
            <person name="Wilczek-Boney K.B."/>
            <person name="Lee S."/>
            <person name="Kovar C."/>
            <person name="Wu Y."/>
            <person name="Scherer S.E."/>
            <person name="Worley K.C."/>
            <person name="Muzny D.M."/>
            <person name="Gibbs R."/>
        </authorList>
    </citation>
    <scope>NUCLEOTIDE SEQUENCE</scope>
    <source>
        <strain evidence="2">Brora</strain>
    </source>
</reference>
<evidence type="ECO:0000313" key="2">
    <source>
        <dbReference type="Proteomes" id="UP000014500"/>
    </source>
</evidence>
<evidence type="ECO:0000313" key="1">
    <source>
        <dbReference type="EnsemblMetazoa" id="SMAR013324-PA"/>
    </source>
</evidence>